<keyword evidence="9" id="KW-0325">Glycoprotein</keyword>
<evidence type="ECO:0000256" key="4">
    <source>
        <dbReference type="ARBA" id="ARBA00022729"/>
    </source>
</evidence>
<evidence type="ECO:0008006" key="15">
    <source>
        <dbReference type="Google" id="ProtNLM"/>
    </source>
</evidence>
<evidence type="ECO:0000259" key="12">
    <source>
        <dbReference type="Pfam" id="PF23598"/>
    </source>
</evidence>
<dbReference type="InterPro" id="IPR046956">
    <property type="entry name" value="RLP23-like"/>
</dbReference>
<keyword evidence="8" id="KW-0675">Receptor</keyword>
<dbReference type="Pfam" id="PF08263">
    <property type="entry name" value="LRRNT_2"/>
    <property type="match status" value="1"/>
</dbReference>
<dbReference type="InterPro" id="IPR055414">
    <property type="entry name" value="LRR_R13L4/SHOC2-like"/>
</dbReference>
<evidence type="ECO:0000256" key="1">
    <source>
        <dbReference type="ARBA" id="ARBA00004479"/>
    </source>
</evidence>
<keyword evidence="7" id="KW-0472">Membrane</keyword>
<evidence type="ECO:0000256" key="5">
    <source>
        <dbReference type="ARBA" id="ARBA00022737"/>
    </source>
</evidence>
<dbReference type="PANTHER" id="PTHR48063">
    <property type="entry name" value="LRR RECEPTOR-LIKE KINASE"/>
    <property type="match status" value="1"/>
</dbReference>
<keyword evidence="2" id="KW-0433">Leucine-rich repeat</keyword>
<accession>A0ABU6XKC1</accession>
<dbReference type="InterPro" id="IPR013210">
    <property type="entry name" value="LRR_N_plant-typ"/>
</dbReference>
<dbReference type="Pfam" id="PF23598">
    <property type="entry name" value="LRR_14"/>
    <property type="match status" value="1"/>
</dbReference>
<dbReference type="PANTHER" id="PTHR48063:SF63">
    <property type="entry name" value="LEUCINE-RICH RECEPTOR-LIKE KINASE FAMILY PROTEIN"/>
    <property type="match status" value="1"/>
</dbReference>
<sequence length="253" mass="28537">MSPNTNTHTCMLVLIFLHLYCLTLLASSKSESIECIPSEREALVTFKEHLIDPSNRLSSWNISNPNCCHWDYVVCSNNVTAHVLQLHLNTSRDPFHYEDKFNYLCYQKYMFSGEINDSVLELKHLNYLDLSGNDFGGMQVPTFLFSITSLTHLDLFDAGFEGKIPNQIGNLSNLLHLDLSHSIIGTIPHQIGNLTNLIHLGLQSDFGEQLLFHVGNVHWLSGLTSLEYLDSSGANLSKSLDWLQTMQALPSLR</sequence>
<evidence type="ECO:0000256" key="8">
    <source>
        <dbReference type="ARBA" id="ARBA00023170"/>
    </source>
</evidence>
<protein>
    <recommendedName>
        <fullName evidence="15">Leucine-rich repeat-containing N-terminal plant-type domain-containing protein</fullName>
    </recommendedName>
</protein>
<comment type="caution">
    <text evidence="13">The sequence shown here is derived from an EMBL/GenBank/DDBJ whole genome shotgun (WGS) entry which is preliminary data.</text>
</comment>
<reference evidence="13 14" key="1">
    <citation type="journal article" date="2023" name="Plants (Basel)">
        <title>Bridging the Gap: Combining Genomics and Transcriptomics Approaches to Understand Stylosanthes scabra, an Orphan Legume from the Brazilian Caatinga.</title>
        <authorList>
            <person name="Ferreira-Neto J.R.C."/>
            <person name="da Silva M.D."/>
            <person name="Binneck E."/>
            <person name="de Melo N.F."/>
            <person name="da Silva R.H."/>
            <person name="de Melo A.L.T.M."/>
            <person name="Pandolfi V."/>
            <person name="Bustamante F.O."/>
            <person name="Brasileiro-Vidal A.C."/>
            <person name="Benko-Iseppon A.M."/>
        </authorList>
    </citation>
    <scope>NUCLEOTIDE SEQUENCE [LARGE SCALE GENOMIC DNA]</scope>
    <source>
        <tissue evidence="13">Leaves</tissue>
    </source>
</reference>
<evidence type="ECO:0000259" key="11">
    <source>
        <dbReference type="Pfam" id="PF08263"/>
    </source>
</evidence>
<evidence type="ECO:0000256" key="10">
    <source>
        <dbReference type="SAM" id="SignalP"/>
    </source>
</evidence>
<evidence type="ECO:0000256" key="9">
    <source>
        <dbReference type="ARBA" id="ARBA00023180"/>
    </source>
</evidence>
<keyword evidence="5" id="KW-0677">Repeat</keyword>
<feature type="chain" id="PRO_5045806301" description="Leucine-rich repeat-containing N-terminal plant-type domain-containing protein" evidence="10">
    <location>
        <begin position="27"/>
        <end position="253"/>
    </location>
</feature>
<feature type="signal peptide" evidence="10">
    <location>
        <begin position="1"/>
        <end position="26"/>
    </location>
</feature>
<keyword evidence="6" id="KW-1133">Transmembrane helix</keyword>
<keyword evidence="14" id="KW-1185">Reference proteome</keyword>
<feature type="domain" description="Disease resistance R13L4/SHOC-2-like LRR" evidence="12">
    <location>
        <begin position="118"/>
        <end position="253"/>
    </location>
</feature>
<dbReference type="Proteomes" id="UP001341840">
    <property type="component" value="Unassembled WGS sequence"/>
</dbReference>
<dbReference type="Gene3D" id="3.80.10.10">
    <property type="entry name" value="Ribonuclease Inhibitor"/>
    <property type="match status" value="1"/>
</dbReference>
<evidence type="ECO:0000256" key="6">
    <source>
        <dbReference type="ARBA" id="ARBA00022989"/>
    </source>
</evidence>
<organism evidence="13 14">
    <name type="scientific">Stylosanthes scabra</name>
    <dbReference type="NCBI Taxonomy" id="79078"/>
    <lineage>
        <taxon>Eukaryota</taxon>
        <taxon>Viridiplantae</taxon>
        <taxon>Streptophyta</taxon>
        <taxon>Embryophyta</taxon>
        <taxon>Tracheophyta</taxon>
        <taxon>Spermatophyta</taxon>
        <taxon>Magnoliopsida</taxon>
        <taxon>eudicotyledons</taxon>
        <taxon>Gunneridae</taxon>
        <taxon>Pentapetalae</taxon>
        <taxon>rosids</taxon>
        <taxon>fabids</taxon>
        <taxon>Fabales</taxon>
        <taxon>Fabaceae</taxon>
        <taxon>Papilionoideae</taxon>
        <taxon>50 kb inversion clade</taxon>
        <taxon>dalbergioids sensu lato</taxon>
        <taxon>Dalbergieae</taxon>
        <taxon>Pterocarpus clade</taxon>
        <taxon>Stylosanthes</taxon>
    </lineage>
</organism>
<feature type="domain" description="Leucine-rich repeat-containing N-terminal plant-type" evidence="11">
    <location>
        <begin position="37"/>
        <end position="76"/>
    </location>
</feature>
<evidence type="ECO:0000256" key="3">
    <source>
        <dbReference type="ARBA" id="ARBA00022692"/>
    </source>
</evidence>
<evidence type="ECO:0000256" key="7">
    <source>
        <dbReference type="ARBA" id="ARBA00023136"/>
    </source>
</evidence>
<name>A0ABU6XKC1_9FABA</name>
<feature type="non-terminal residue" evidence="13">
    <location>
        <position position="253"/>
    </location>
</feature>
<gene>
    <name evidence="13" type="ORF">PIB30_066974</name>
</gene>
<comment type="subcellular location">
    <subcellularLocation>
        <location evidence="1">Membrane</location>
        <topology evidence="1">Single-pass type I membrane protein</topology>
    </subcellularLocation>
</comment>
<dbReference type="SUPFAM" id="SSF52058">
    <property type="entry name" value="L domain-like"/>
    <property type="match status" value="1"/>
</dbReference>
<keyword evidence="3" id="KW-0812">Transmembrane</keyword>
<dbReference type="EMBL" id="JASCZI010212140">
    <property type="protein sequence ID" value="MED6198510.1"/>
    <property type="molecule type" value="Genomic_DNA"/>
</dbReference>
<evidence type="ECO:0000313" key="13">
    <source>
        <dbReference type="EMBL" id="MED6198510.1"/>
    </source>
</evidence>
<keyword evidence="4 10" id="KW-0732">Signal</keyword>
<evidence type="ECO:0000256" key="2">
    <source>
        <dbReference type="ARBA" id="ARBA00022614"/>
    </source>
</evidence>
<evidence type="ECO:0000313" key="14">
    <source>
        <dbReference type="Proteomes" id="UP001341840"/>
    </source>
</evidence>
<proteinExistence type="predicted"/>
<dbReference type="InterPro" id="IPR032675">
    <property type="entry name" value="LRR_dom_sf"/>
</dbReference>